<sequence length="60" mass="6621">MVFVAVYDKKCTGCGLCVDACKNDILEMKDGIVFPARMKSCKYCLDCVAACEFDAIKVFP</sequence>
<gene>
    <name evidence="2" type="ORF">FKV42_11045</name>
</gene>
<dbReference type="SUPFAM" id="SSF54862">
    <property type="entry name" value="4Fe-4S ferredoxins"/>
    <property type="match status" value="1"/>
</dbReference>
<dbReference type="OrthoDB" id="23833at2157"/>
<name>A0A7Z8P1X3_9EURY</name>
<dbReference type="PROSITE" id="PS51379">
    <property type="entry name" value="4FE4S_FER_2"/>
    <property type="match status" value="1"/>
</dbReference>
<dbReference type="AlphaFoldDB" id="A0A7Z8P1X3"/>
<evidence type="ECO:0000259" key="1">
    <source>
        <dbReference type="PROSITE" id="PS51379"/>
    </source>
</evidence>
<keyword evidence="3" id="KW-1185">Reference proteome</keyword>
<comment type="caution">
    <text evidence="2">The sequence shown here is derived from an EMBL/GenBank/DDBJ whole genome shotgun (WGS) entry which is preliminary data.</text>
</comment>
<feature type="domain" description="4Fe-4S ferredoxin-type" evidence="1">
    <location>
        <begin position="2"/>
        <end position="31"/>
    </location>
</feature>
<dbReference type="InterPro" id="IPR017896">
    <property type="entry name" value="4Fe4S_Fe-S-bd"/>
</dbReference>
<reference evidence="2 3" key="1">
    <citation type="submission" date="2019-06" db="EMBL/GenBank/DDBJ databases">
        <title>Draft genome sequence of Methanolobus vulcani B1d.</title>
        <authorList>
            <person name="Creighbaum A.J."/>
            <person name="Ticak T."/>
            <person name="Hariraju D."/>
            <person name="Arivett B.A."/>
            <person name="Ferguson D.J.Jr."/>
        </authorList>
    </citation>
    <scope>NUCLEOTIDE SEQUENCE [LARGE SCALE GENOMIC DNA]</scope>
    <source>
        <strain evidence="2 3">B1d</strain>
    </source>
</reference>
<organism evidence="2 3">
    <name type="scientific">Methanolobus vulcani</name>
    <dbReference type="NCBI Taxonomy" id="38026"/>
    <lineage>
        <taxon>Archaea</taxon>
        <taxon>Methanobacteriati</taxon>
        <taxon>Methanobacteriota</taxon>
        <taxon>Stenosarchaea group</taxon>
        <taxon>Methanomicrobia</taxon>
        <taxon>Methanosarcinales</taxon>
        <taxon>Methanosarcinaceae</taxon>
        <taxon>Methanolobus</taxon>
    </lineage>
</organism>
<dbReference type="RefSeq" id="WP_154810314.1">
    <property type="nucleotide sequence ID" value="NZ_VIAQ01000017.1"/>
</dbReference>
<dbReference type="Proteomes" id="UP000319335">
    <property type="component" value="Unassembled WGS sequence"/>
</dbReference>
<protein>
    <submittedName>
        <fullName evidence="2">4Fe-4S dicluster domain-containing protein</fullName>
    </submittedName>
</protein>
<accession>A0A7Z8P1X3</accession>
<dbReference type="Gene3D" id="3.30.70.20">
    <property type="match status" value="1"/>
</dbReference>
<dbReference type="EMBL" id="VIAQ01000017">
    <property type="protein sequence ID" value="TQD24459.1"/>
    <property type="molecule type" value="Genomic_DNA"/>
</dbReference>
<evidence type="ECO:0000313" key="2">
    <source>
        <dbReference type="EMBL" id="TQD24459.1"/>
    </source>
</evidence>
<dbReference type="Pfam" id="PF12838">
    <property type="entry name" value="Fer4_7"/>
    <property type="match status" value="1"/>
</dbReference>
<evidence type="ECO:0000313" key="3">
    <source>
        <dbReference type="Proteomes" id="UP000319335"/>
    </source>
</evidence>
<proteinExistence type="predicted"/>